<organism evidence="4">
    <name type="scientific">Eutreptiella gymnastica</name>
    <dbReference type="NCBI Taxonomy" id="73025"/>
    <lineage>
        <taxon>Eukaryota</taxon>
        <taxon>Discoba</taxon>
        <taxon>Euglenozoa</taxon>
        <taxon>Euglenida</taxon>
        <taxon>Spirocuta</taxon>
        <taxon>Euglenophyceae</taxon>
        <taxon>Eutreptiales</taxon>
        <taxon>Eutreptiaceae</taxon>
        <taxon>Eutreptiella</taxon>
    </lineage>
</organism>
<feature type="region of interest" description="Disordered" evidence="2">
    <location>
        <begin position="143"/>
        <end position="181"/>
    </location>
</feature>
<dbReference type="Gene3D" id="1.20.920.20">
    <property type="match status" value="1"/>
</dbReference>
<name>A0A7S4GJW5_9EUGL</name>
<dbReference type="SUPFAM" id="SSF81383">
    <property type="entry name" value="F-box domain"/>
    <property type="match status" value="1"/>
</dbReference>
<accession>A0A7S4GJW5</accession>
<feature type="domain" description="F-box" evidence="3">
    <location>
        <begin position="303"/>
        <end position="350"/>
    </location>
</feature>
<sequence>MAVRTFIRPASAPSLSSHKHKRPGSAPINSHKRLTVATPVAASAAFTPHVQPIKLASREASPTAVTPVGAWEEQTRYGAQHVLDTMRQAMEGRQGLPKTPAGPVPSPAAASPGVAAGAGPGAAVTGSVPALGSTIRLRRELRMSGQRARREQPRLQARSTAPPSLWDGARHSVPPPSSEAKVPILPKSVDRLPVPLTVTNVTQVLKERRLKQKAQQVQEQLQQYPSVLDQHRILLEGLMEQYTQVLAKATSALSSIASNTESINHVQGCLHALQKDVKLMRTRVGVHSRRSRKLLHPSGTGARSPISTLPSEVLMLVYAFLPVGDLLCRVPVVCRDWHHRCADDAVWEPIYELWYGDLPNPDQDRWVCGLDPQGPTDWAPAKSCKAEPFKLQVLSRLSRGETCKREWKAALEHLEAITPEDAHGFSRIQQPPPGLERVVDAVCLLLGRPPDWVDGRRLLMDASYRLNLLHYQWQSMPKSLVQRLSAIVWDPESCAEMQTTQFGAALAKWVRAVYFCRLHLPCPIRVSAIPEKALGGKLKALERDRVQLQEELERLLGKRKAQTRLMTLVAKELEGLLDRFPSVPHVRGPILRRPWPPTNAAADAVDS</sequence>
<dbReference type="AlphaFoldDB" id="A0A7S4GJW5"/>
<keyword evidence="1" id="KW-0175">Coiled coil</keyword>
<proteinExistence type="predicted"/>
<dbReference type="EMBL" id="HBJA01146260">
    <property type="protein sequence ID" value="CAE0838986.1"/>
    <property type="molecule type" value="Transcribed_RNA"/>
</dbReference>
<dbReference type="InterPro" id="IPR036047">
    <property type="entry name" value="F-box-like_dom_sf"/>
</dbReference>
<protein>
    <recommendedName>
        <fullName evidence="3">F-box domain-containing protein</fullName>
    </recommendedName>
</protein>
<gene>
    <name evidence="4" type="ORF">EGYM00163_LOCUS50358</name>
</gene>
<dbReference type="PROSITE" id="PS50181">
    <property type="entry name" value="FBOX"/>
    <property type="match status" value="1"/>
</dbReference>
<evidence type="ECO:0000256" key="1">
    <source>
        <dbReference type="SAM" id="Coils"/>
    </source>
</evidence>
<feature type="compositionally biased region" description="Basic and acidic residues" evidence="2">
    <location>
        <begin position="143"/>
        <end position="153"/>
    </location>
</feature>
<dbReference type="InterPro" id="IPR001810">
    <property type="entry name" value="F-box_dom"/>
</dbReference>
<feature type="region of interest" description="Disordered" evidence="2">
    <location>
        <begin position="93"/>
        <end position="122"/>
    </location>
</feature>
<feature type="coiled-coil region" evidence="1">
    <location>
        <begin position="531"/>
        <end position="565"/>
    </location>
</feature>
<dbReference type="Pfam" id="PF12937">
    <property type="entry name" value="F-box-like"/>
    <property type="match status" value="1"/>
</dbReference>
<feature type="region of interest" description="Disordered" evidence="2">
    <location>
        <begin position="1"/>
        <end position="31"/>
    </location>
</feature>
<reference evidence="4" key="1">
    <citation type="submission" date="2021-01" db="EMBL/GenBank/DDBJ databases">
        <authorList>
            <person name="Corre E."/>
            <person name="Pelletier E."/>
            <person name="Niang G."/>
            <person name="Scheremetjew M."/>
            <person name="Finn R."/>
            <person name="Kale V."/>
            <person name="Holt S."/>
            <person name="Cochrane G."/>
            <person name="Meng A."/>
            <person name="Brown T."/>
            <person name="Cohen L."/>
        </authorList>
    </citation>
    <scope>NUCLEOTIDE SEQUENCE</scope>
    <source>
        <strain evidence="4">CCMP1594</strain>
    </source>
</reference>
<evidence type="ECO:0000256" key="2">
    <source>
        <dbReference type="SAM" id="MobiDB-lite"/>
    </source>
</evidence>
<evidence type="ECO:0000313" key="4">
    <source>
        <dbReference type="EMBL" id="CAE0838986.1"/>
    </source>
</evidence>
<feature type="compositionally biased region" description="Low complexity" evidence="2">
    <location>
        <begin position="107"/>
        <end position="122"/>
    </location>
</feature>
<dbReference type="Gene3D" id="1.20.1280.50">
    <property type="match status" value="1"/>
</dbReference>
<evidence type="ECO:0000259" key="3">
    <source>
        <dbReference type="PROSITE" id="PS50181"/>
    </source>
</evidence>